<name>A0A501PC47_9PROT</name>
<keyword evidence="6" id="KW-1185">Reference proteome</keyword>
<protein>
    <submittedName>
        <fullName evidence="5">Methyltransferase domain-containing protein</fullName>
    </submittedName>
</protein>
<dbReference type="RefSeq" id="WP_139942111.1">
    <property type="nucleotide sequence ID" value="NZ_JBHSYP010000005.1"/>
</dbReference>
<dbReference type="Proteomes" id="UP000319148">
    <property type="component" value="Unassembled WGS sequence"/>
</dbReference>
<dbReference type="GO" id="GO:0008168">
    <property type="term" value="F:methyltransferase activity"/>
    <property type="evidence" value="ECO:0007669"/>
    <property type="project" value="UniProtKB-KW"/>
</dbReference>
<dbReference type="SUPFAM" id="SSF53335">
    <property type="entry name" value="S-adenosyl-L-methionine-dependent methyltransferases"/>
    <property type="match status" value="1"/>
</dbReference>
<evidence type="ECO:0000313" key="6">
    <source>
        <dbReference type="Proteomes" id="UP000319148"/>
    </source>
</evidence>
<evidence type="ECO:0000313" key="5">
    <source>
        <dbReference type="EMBL" id="TPD57795.1"/>
    </source>
</evidence>
<dbReference type="InterPro" id="IPR029063">
    <property type="entry name" value="SAM-dependent_MTases_sf"/>
</dbReference>
<evidence type="ECO:0000256" key="1">
    <source>
        <dbReference type="ARBA" id="ARBA00005189"/>
    </source>
</evidence>
<keyword evidence="2 5" id="KW-0489">Methyltransferase</keyword>
<dbReference type="PANTHER" id="PTHR44307">
    <property type="entry name" value="PHOSPHOETHANOLAMINE METHYLTRANSFERASE"/>
    <property type="match status" value="1"/>
</dbReference>
<proteinExistence type="predicted"/>
<comment type="caution">
    <text evidence="5">The sequence shown here is derived from an EMBL/GenBank/DDBJ whole genome shotgun (WGS) entry which is preliminary data.</text>
</comment>
<evidence type="ECO:0000256" key="3">
    <source>
        <dbReference type="ARBA" id="ARBA00022679"/>
    </source>
</evidence>
<dbReference type="GO" id="GO:0032259">
    <property type="term" value="P:methylation"/>
    <property type="evidence" value="ECO:0007669"/>
    <property type="project" value="UniProtKB-KW"/>
</dbReference>
<comment type="pathway">
    <text evidence="4">Phospholipid metabolism.</text>
</comment>
<dbReference type="CDD" id="cd02440">
    <property type="entry name" value="AdoMet_MTases"/>
    <property type="match status" value="1"/>
</dbReference>
<organism evidence="5 6">
    <name type="scientific">Emcibacter nanhaiensis</name>
    <dbReference type="NCBI Taxonomy" id="1505037"/>
    <lineage>
        <taxon>Bacteria</taxon>
        <taxon>Pseudomonadati</taxon>
        <taxon>Pseudomonadota</taxon>
        <taxon>Alphaproteobacteria</taxon>
        <taxon>Emcibacterales</taxon>
        <taxon>Emcibacteraceae</taxon>
        <taxon>Emcibacter</taxon>
    </lineage>
</organism>
<dbReference type="Gene3D" id="3.40.50.150">
    <property type="entry name" value="Vaccinia Virus protein VP39"/>
    <property type="match status" value="1"/>
</dbReference>
<comment type="pathway">
    <text evidence="1">Lipid metabolism.</text>
</comment>
<sequence length="325" mass="37107">MAVAEKDIKVPFRWRMKAWWEGYDVADMEAKLRARNGKATYEELTREEPAAEAATQDAKSEKFSWSEARIQVAQLIWGQGYCGPGGPENVIAMSKLLALSPKQSAMVIGAGLGGPARVLAQEFGVWISGYENSEELAARGMKMSKDAGLEKKAPIYYKDFDEIEPFERNFDRAYSKEAFFTIQKKAELLKEIYKNLKEDSLFLVTDYVIRDIESMQDSDVQKWLRQEPLDPYPITSETMVKYLEEAGFNIRVNEDITEHYIELIQEAWANADQVVKTLSARGPEAADNLQAIMKEAQFWSQRTKLLRSGMLQVHRYLAHKPAEIK</sequence>
<dbReference type="EMBL" id="VFIY01000018">
    <property type="protein sequence ID" value="TPD57795.1"/>
    <property type="molecule type" value="Genomic_DNA"/>
</dbReference>
<accession>A0A501PC47</accession>
<gene>
    <name evidence="5" type="ORF">FIV46_16970</name>
</gene>
<evidence type="ECO:0000256" key="4">
    <source>
        <dbReference type="ARBA" id="ARBA00025707"/>
    </source>
</evidence>
<reference evidence="6" key="1">
    <citation type="submission" date="2019-06" db="EMBL/GenBank/DDBJ databases">
        <title>The complete genome of Emcibacter congregatus ZYLT.</title>
        <authorList>
            <person name="Zhao Z."/>
        </authorList>
    </citation>
    <scope>NUCLEOTIDE SEQUENCE [LARGE SCALE GENOMIC DNA]</scope>
    <source>
        <strain evidence="6">MCCC 1A06723</strain>
    </source>
</reference>
<evidence type="ECO:0000256" key="2">
    <source>
        <dbReference type="ARBA" id="ARBA00022603"/>
    </source>
</evidence>
<dbReference type="AlphaFoldDB" id="A0A501PC47"/>
<dbReference type="PANTHER" id="PTHR44307:SF2">
    <property type="entry name" value="PHOSPHOETHANOLAMINE METHYLTRANSFERASE ISOFORM X1"/>
    <property type="match status" value="1"/>
</dbReference>
<dbReference type="OrthoDB" id="9765084at2"/>
<dbReference type="Pfam" id="PF02353">
    <property type="entry name" value="CMAS"/>
    <property type="match status" value="1"/>
</dbReference>
<keyword evidence="3 5" id="KW-0808">Transferase</keyword>